<dbReference type="SMART" id="SM00052">
    <property type="entry name" value="EAL"/>
    <property type="match status" value="1"/>
</dbReference>
<keyword evidence="1" id="KW-0472">Membrane</keyword>
<evidence type="ECO:0000313" key="5">
    <source>
        <dbReference type="Proteomes" id="UP000309667"/>
    </source>
</evidence>
<comment type="caution">
    <text evidence="4">The sequence shown here is derived from an EMBL/GenBank/DDBJ whole genome shotgun (WGS) entry which is preliminary data.</text>
</comment>
<dbReference type="Proteomes" id="UP000309667">
    <property type="component" value="Unassembled WGS sequence"/>
</dbReference>
<evidence type="ECO:0000259" key="2">
    <source>
        <dbReference type="PROSITE" id="PS50883"/>
    </source>
</evidence>
<keyword evidence="5" id="KW-1185">Reference proteome</keyword>
<proteinExistence type="predicted"/>
<dbReference type="SMART" id="SM00267">
    <property type="entry name" value="GGDEF"/>
    <property type="match status" value="1"/>
</dbReference>
<keyword evidence="1" id="KW-0812">Transmembrane</keyword>
<feature type="transmembrane region" description="Helical" evidence="1">
    <location>
        <begin position="256"/>
        <end position="278"/>
    </location>
</feature>
<name>A0ABY2QQW8_9HYPH</name>
<dbReference type="SUPFAM" id="SSF141868">
    <property type="entry name" value="EAL domain-like"/>
    <property type="match status" value="1"/>
</dbReference>
<organism evidence="4 5">
    <name type="scientific">Rhizobium rhizophilum</name>
    <dbReference type="NCBI Taxonomy" id="1850373"/>
    <lineage>
        <taxon>Bacteria</taxon>
        <taxon>Pseudomonadati</taxon>
        <taxon>Pseudomonadota</taxon>
        <taxon>Alphaproteobacteria</taxon>
        <taxon>Hyphomicrobiales</taxon>
        <taxon>Rhizobiaceae</taxon>
        <taxon>Rhizobium/Agrobacterium group</taxon>
        <taxon>Rhizobium</taxon>
    </lineage>
</organism>
<dbReference type="InterPro" id="IPR000160">
    <property type="entry name" value="GGDEF_dom"/>
</dbReference>
<accession>A0ABY2QQW8</accession>
<dbReference type="RefSeq" id="WP_136559202.1">
    <property type="nucleotide sequence ID" value="NZ_STGT01000004.1"/>
</dbReference>
<dbReference type="NCBIfam" id="TIGR00254">
    <property type="entry name" value="GGDEF"/>
    <property type="match status" value="1"/>
</dbReference>
<gene>
    <name evidence="4" type="ORF">E9677_16640</name>
</gene>
<protein>
    <submittedName>
        <fullName evidence="4">Bifunctional diguanylate cyclase/phosphodiesterase</fullName>
    </submittedName>
</protein>
<dbReference type="InterPro" id="IPR035919">
    <property type="entry name" value="EAL_sf"/>
</dbReference>
<dbReference type="InterPro" id="IPR052155">
    <property type="entry name" value="Biofilm_reg_signaling"/>
</dbReference>
<dbReference type="CDD" id="cd01948">
    <property type="entry name" value="EAL"/>
    <property type="match status" value="1"/>
</dbReference>
<dbReference type="InterPro" id="IPR001633">
    <property type="entry name" value="EAL_dom"/>
</dbReference>
<dbReference type="PROSITE" id="PS50883">
    <property type="entry name" value="EAL"/>
    <property type="match status" value="1"/>
</dbReference>
<dbReference type="PROSITE" id="PS50887">
    <property type="entry name" value="GGDEF"/>
    <property type="match status" value="1"/>
</dbReference>
<feature type="transmembrane region" description="Helical" evidence="1">
    <location>
        <begin position="15"/>
        <end position="35"/>
    </location>
</feature>
<dbReference type="SUPFAM" id="SSF55073">
    <property type="entry name" value="Nucleotide cyclase"/>
    <property type="match status" value="1"/>
</dbReference>
<sequence>MYRFFRRFSAYNSNWQIGSVTAVFVIIAAILSALVSHSIFEMRRSADAMDDARAQKAAEVAVLSMSEKLAATVRDNAVWDDAYVAMDAPEAQAWAYENWGKTSEDYELYDGAVVTAGDRTVISAHWKGSAFDPFAVLGANFEQQILQANQIGANPVISFQRVGDALLLVGSLALQPYSDPVDQDAFDILTFFKVISPDVIDRVSDEYQLRGLSLSFAKPASQMLVFAVKDINGVTIAHLQWPRELPGTRVYQKVSAYLTTGLVLFVLFLVGILVAGSLEAARLRRMAAREKWNATHDRLSGLLNRAGLLDVLRVWTRSSAGVRSLHLIDLDGFKQVNDAWGHAVGDELIILVSRRLMTTCPAGTTVARLGGDEFAILHDRDDAMAFSEHVIAEMAKPFDIGGRTIEIGASIGFAFADREAEPLELLRRADMSLYQAKESGRGRAVEYSRALDGERDRLSTLEGQLRAAISSEAIRPVFQPVVSASSGHICGVEALARWQTPAGFVSPEVFIPLAERAGLIDALGMHILEQAVMTARAWTGLDLSVNVSPMQLCNPSFPSQVTDLLQREDFDPKRLTLEITESVLMSNPETSRRAMETLRKIGVKFALDDFGCGYASIGALRQFGFERMKIDRSLVWASDDEGQGSGVLEATIALAVALKIPVTAEGVETSRQAQLLRSAGCQQLQGFLVGKPMSATELEMVMKDPEVA</sequence>
<dbReference type="Gene3D" id="3.30.70.270">
    <property type="match status" value="1"/>
</dbReference>
<dbReference type="PANTHER" id="PTHR44757:SF2">
    <property type="entry name" value="BIOFILM ARCHITECTURE MAINTENANCE PROTEIN MBAA"/>
    <property type="match status" value="1"/>
</dbReference>
<dbReference type="Pfam" id="PF00563">
    <property type="entry name" value="EAL"/>
    <property type="match status" value="1"/>
</dbReference>
<dbReference type="PANTHER" id="PTHR44757">
    <property type="entry name" value="DIGUANYLATE CYCLASE DGCP"/>
    <property type="match status" value="1"/>
</dbReference>
<dbReference type="InterPro" id="IPR043128">
    <property type="entry name" value="Rev_trsase/Diguanyl_cyclase"/>
</dbReference>
<feature type="domain" description="GGDEF" evidence="3">
    <location>
        <begin position="321"/>
        <end position="449"/>
    </location>
</feature>
<dbReference type="InterPro" id="IPR029787">
    <property type="entry name" value="Nucleotide_cyclase"/>
</dbReference>
<evidence type="ECO:0000256" key="1">
    <source>
        <dbReference type="SAM" id="Phobius"/>
    </source>
</evidence>
<feature type="domain" description="EAL" evidence="2">
    <location>
        <begin position="458"/>
        <end position="706"/>
    </location>
</feature>
<evidence type="ECO:0000259" key="3">
    <source>
        <dbReference type="PROSITE" id="PS50887"/>
    </source>
</evidence>
<dbReference type="Gene3D" id="3.20.20.450">
    <property type="entry name" value="EAL domain"/>
    <property type="match status" value="1"/>
</dbReference>
<reference evidence="4 5" key="1">
    <citation type="submission" date="2019-04" db="EMBL/GenBank/DDBJ databases">
        <title>Genome sequence of strain 7209-2.</title>
        <authorList>
            <person name="Gao J."/>
            <person name="Sun J."/>
        </authorList>
    </citation>
    <scope>NUCLEOTIDE SEQUENCE [LARGE SCALE GENOMIC DNA]</scope>
    <source>
        <strain evidence="4 5">7209-2</strain>
    </source>
</reference>
<dbReference type="Pfam" id="PF00990">
    <property type="entry name" value="GGDEF"/>
    <property type="match status" value="1"/>
</dbReference>
<evidence type="ECO:0000313" key="4">
    <source>
        <dbReference type="EMBL" id="THV12406.1"/>
    </source>
</evidence>
<dbReference type="InterPro" id="IPR007892">
    <property type="entry name" value="CHASE4"/>
</dbReference>
<keyword evidence="1" id="KW-1133">Transmembrane helix</keyword>
<dbReference type="Pfam" id="PF05228">
    <property type="entry name" value="CHASE4"/>
    <property type="match status" value="1"/>
</dbReference>
<dbReference type="EMBL" id="STGT01000004">
    <property type="protein sequence ID" value="THV12406.1"/>
    <property type="molecule type" value="Genomic_DNA"/>
</dbReference>
<dbReference type="CDD" id="cd01949">
    <property type="entry name" value="GGDEF"/>
    <property type="match status" value="1"/>
</dbReference>